<gene>
    <name evidence="2" type="ORF">UU35_C0002G0096</name>
</gene>
<dbReference type="Proteomes" id="UP000034616">
    <property type="component" value="Unassembled WGS sequence"/>
</dbReference>
<feature type="transmembrane region" description="Helical" evidence="1">
    <location>
        <begin position="52"/>
        <end position="75"/>
    </location>
</feature>
<keyword evidence="1" id="KW-0472">Membrane</keyword>
<comment type="caution">
    <text evidence="2">The sequence shown here is derived from an EMBL/GenBank/DDBJ whole genome shotgun (WGS) entry which is preliminary data.</text>
</comment>
<reference evidence="2 3" key="1">
    <citation type="journal article" date="2015" name="Nature">
        <title>rRNA introns, odd ribosomes, and small enigmatic genomes across a large radiation of phyla.</title>
        <authorList>
            <person name="Brown C.T."/>
            <person name="Hug L.A."/>
            <person name="Thomas B.C."/>
            <person name="Sharon I."/>
            <person name="Castelle C.J."/>
            <person name="Singh A."/>
            <person name="Wilkins M.J."/>
            <person name="Williams K.H."/>
            <person name="Banfield J.F."/>
        </authorList>
    </citation>
    <scope>NUCLEOTIDE SEQUENCE [LARGE SCALE GENOMIC DNA]</scope>
</reference>
<protein>
    <submittedName>
        <fullName evidence="2">Uncharacterized protein</fullName>
    </submittedName>
</protein>
<dbReference type="EMBL" id="LCAH01000002">
    <property type="protein sequence ID" value="KKR87595.1"/>
    <property type="molecule type" value="Genomic_DNA"/>
</dbReference>
<proteinExistence type="predicted"/>
<keyword evidence="1" id="KW-0812">Transmembrane</keyword>
<keyword evidence="1" id="KW-1133">Transmembrane helix</keyword>
<evidence type="ECO:0000313" key="3">
    <source>
        <dbReference type="Proteomes" id="UP000034616"/>
    </source>
</evidence>
<evidence type="ECO:0000256" key="1">
    <source>
        <dbReference type="SAM" id="Phobius"/>
    </source>
</evidence>
<dbReference type="AlphaFoldDB" id="A0A0G0WT42"/>
<evidence type="ECO:0000313" key="2">
    <source>
        <dbReference type="EMBL" id="KKR87595.1"/>
    </source>
</evidence>
<sequence>MPTKTRAIASAKKIGSSVRRKSSLEKKEDVLVHVDHVPHHCPVCDFVPMNSMAMIAVLSGLVVALSMFLMQAMLFL</sequence>
<accession>A0A0G0WT42</accession>
<name>A0A0G0WT42_9BACT</name>
<organism evidence="2 3">
    <name type="scientific">Candidatus Uhrbacteria bacterium GW2011_GWC2_41_11</name>
    <dbReference type="NCBI Taxonomy" id="1618985"/>
    <lineage>
        <taxon>Bacteria</taxon>
        <taxon>Candidatus Uhriibacteriota</taxon>
    </lineage>
</organism>